<keyword evidence="3" id="KW-1185">Reference proteome</keyword>
<dbReference type="SUPFAM" id="SSF54593">
    <property type="entry name" value="Glyoxalase/Bleomycin resistance protein/Dihydroxybiphenyl dioxygenase"/>
    <property type="match status" value="1"/>
</dbReference>
<dbReference type="EMBL" id="QTUC01000001">
    <property type="protein sequence ID" value="REF35954.1"/>
    <property type="molecule type" value="Genomic_DNA"/>
</dbReference>
<dbReference type="PANTHER" id="PTHR35908">
    <property type="entry name" value="HYPOTHETICAL FUSION PROTEIN"/>
    <property type="match status" value="1"/>
</dbReference>
<evidence type="ECO:0000259" key="1">
    <source>
        <dbReference type="Pfam" id="PF18029"/>
    </source>
</evidence>
<dbReference type="Gene3D" id="3.10.180.10">
    <property type="entry name" value="2,3-Dihydroxybiphenyl 1,2-Dioxygenase, domain 1"/>
    <property type="match status" value="1"/>
</dbReference>
<dbReference type="InterPro" id="IPR029068">
    <property type="entry name" value="Glyas_Bleomycin-R_OHBP_Dase"/>
</dbReference>
<reference evidence="2 3" key="1">
    <citation type="submission" date="2018-08" db="EMBL/GenBank/DDBJ databases">
        <title>Sequencing the genomes of 1000 actinobacteria strains.</title>
        <authorList>
            <person name="Klenk H.-P."/>
        </authorList>
    </citation>
    <scope>NUCLEOTIDE SEQUENCE [LARGE SCALE GENOMIC DNA]</scope>
    <source>
        <strain evidence="2 3">DSM 22891</strain>
    </source>
</reference>
<name>A0A3D9VCQ6_THECX</name>
<organism evidence="2 3">
    <name type="scientific">Thermasporomyces composti</name>
    <dbReference type="NCBI Taxonomy" id="696763"/>
    <lineage>
        <taxon>Bacteria</taxon>
        <taxon>Bacillati</taxon>
        <taxon>Actinomycetota</taxon>
        <taxon>Actinomycetes</taxon>
        <taxon>Propionibacteriales</taxon>
        <taxon>Nocardioidaceae</taxon>
        <taxon>Thermasporomyces</taxon>
    </lineage>
</organism>
<dbReference type="AlphaFoldDB" id="A0A3D9VCQ6"/>
<evidence type="ECO:0000313" key="3">
    <source>
        <dbReference type="Proteomes" id="UP000256485"/>
    </source>
</evidence>
<sequence>MPAIGRFGEVAIDCPDPWALANFYRELVGGEPEGDDEWVTLRSVPLAFQRADEWAPPIWPGAERPQQAHIDIYVPDLDEAERRVLELGARKAEVQPGKSFRVFLDPAGHPFCLCRE</sequence>
<accession>A0A3D9VCQ6</accession>
<dbReference type="Proteomes" id="UP000256485">
    <property type="component" value="Unassembled WGS sequence"/>
</dbReference>
<feature type="domain" description="Glyoxalase-like" evidence="1">
    <location>
        <begin position="9"/>
        <end position="114"/>
    </location>
</feature>
<proteinExistence type="predicted"/>
<dbReference type="CDD" id="cd06587">
    <property type="entry name" value="VOC"/>
    <property type="match status" value="1"/>
</dbReference>
<comment type="caution">
    <text evidence="2">The sequence shown here is derived from an EMBL/GenBank/DDBJ whole genome shotgun (WGS) entry which is preliminary data.</text>
</comment>
<dbReference type="OrthoDB" id="1645442at2"/>
<dbReference type="RefSeq" id="WP_115851883.1">
    <property type="nucleotide sequence ID" value="NZ_QTUC01000001.1"/>
</dbReference>
<protein>
    <recommendedName>
        <fullName evidence="1">Glyoxalase-like domain-containing protein</fullName>
    </recommendedName>
</protein>
<dbReference type="Pfam" id="PF18029">
    <property type="entry name" value="Glyoxalase_6"/>
    <property type="match status" value="1"/>
</dbReference>
<evidence type="ECO:0000313" key="2">
    <source>
        <dbReference type="EMBL" id="REF35954.1"/>
    </source>
</evidence>
<gene>
    <name evidence="2" type="ORF">DFJ64_1347</name>
</gene>
<dbReference type="InterPro" id="IPR041581">
    <property type="entry name" value="Glyoxalase_6"/>
</dbReference>
<dbReference type="PANTHER" id="PTHR35908:SF1">
    <property type="entry name" value="CONSERVED PROTEIN"/>
    <property type="match status" value="1"/>
</dbReference>